<gene>
    <name evidence="2" type="ORF">S01H1_80622</name>
</gene>
<sequence length="70" mass="7609">QAHTDKGEDFKGIGGDGDDSDKDYNRLDDTVPERGNDFDGIDNPQEKEDKDYDNIVEEHPEVGGESGGGP</sequence>
<proteinExistence type="predicted"/>
<feature type="compositionally biased region" description="Basic and acidic residues" evidence="1">
    <location>
        <begin position="44"/>
        <end position="62"/>
    </location>
</feature>
<comment type="caution">
    <text evidence="2">The sequence shown here is derived from an EMBL/GenBank/DDBJ whole genome shotgun (WGS) entry which is preliminary data.</text>
</comment>
<name>X0YQ44_9ZZZZ</name>
<organism evidence="2">
    <name type="scientific">marine sediment metagenome</name>
    <dbReference type="NCBI Taxonomy" id="412755"/>
    <lineage>
        <taxon>unclassified sequences</taxon>
        <taxon>metagenomes</taxon>
        <taxon>ecological metagenomes</taxon>
    </lineage>
</organism>
<feature type="compositionally biased region" description="Basic and acidic residues" evidence="1">
    <location>
        <begin position="22"/>
        <end position="37"/>
    </location>
</feature>
<evidence type="ECO:0000256" key="1">
    <source>
        <dbReference type="SAM" id="MobiDB-lite"/>
    </source>
</evidence>
<reference evidence="2" key="1">
    <citation type="journal article" date="2014" name="Front. Microbiol.">
        <title>High frequency of phylogenetically diverse reductive dehalogenase-homologous genes in deep subseafloor sedimentary metagenomes.</title>
        <authorList>
            <person name="Kawai M."/>
            <person name="Futagami T."/>
            <person name="Toyoda A."/>
            <person name="Takaki Y."/>
            <person name="Nishi S."/>
            <person name="Hori S."/>
            <person name="Arai W."/>
            <person name="Tsubouchi T."/>
            <person name="Morono Y."/>
            <person name="Uchiyama I."/>
            <person name="Ito T."/>
            <person name="Fujiyama A."/>
            <person name="Inagaki F."/>
            <person name="Takami H."/>
        </authorList>
    </citation>
    <scope>NUCLEOTIDE SEQUENCE</scope>
    <source>
        <strain evidence="2">Expedition CK06-06</strain>
    </source>
</reference>
<feature type="region of interest" description="Disordered" evidence="1">
    <location>
        <begin position="1"/>
        <end position="70"/>
    </location>
</feature>
<dbReference type="EMBL" id="BARS01054464">
    <property type="protein sequence ID" value="GAG48992.1"/>
    <property type="molecule type" value="Genomic_DNA"/>
</dbReference>
<feature type="compositionally biased region" description="Basic and acidic residues" evidence="1">
    <location>
        <begin position="1"/>
        <end position="11"/>
    </location>
</feature>
<dbReference type="AlphaFoldDB" id="X0YQ44"/>
<protein>
    <submittedName>
        <fullName evidence="2">Uncharacterized protein</fullName>
    </submittedName>
</protein>
<feature type="non-terminal residue" evidence="2">
    <location>
        <position position="1"/>
    </location>
</feature>
<accession>X0YQ44</accession>
<evidence type="ECO:0000313" key="2">
    <source>
        <dbReference type="EMBL" id="GAG48992.1"/>
    </source>
</evidence>